<dbReference type="Proteomes" id="UP001295423">
    <property type="component" value="Unassembled WGS sequence"/>
</dbReference>
<feature type="domain" description="Tyrosine specific protein phosphatases" evidence="3">
    <location>
        <begin position="188"/>
        <end position="249"/>
    </location>
</feature>
<dbReference type="SUPFAM" id="SSF52799">
    <property type="entry name" value="(Phosphotyrosine protein) phosphatases II"/>
    <property type="match status" value="1"/>
</dbReference>
<feature type="signal peptide" evidence="2">
    <location>
        <begin position="1"/>
        <end position="29"/>
    </location>
</feature>
<keyword evidence="2" id="KW-0732">Signal</keyword>
<proteinExistence type="predicted"/>
<sequence>MKGPFQIQRSRAVWLPLLLAHFSTQSAHAFDSVLLDTAASVRRKVPEFPKYEDLHYESDYLRPDNMGMRGMCNWIIPNKLMVGQYPGQSPEPFAPNARDVDNHIKSVVTQAGVNLFCSLQSEIPPQDDYAWVFNGGEIYFPDPYVRREFPRPFKHYAPMVKSYNPDCLFLHAPIDDCDVPKTESALTDLLLELLEAIDKDDRCVYVHCWGGRGRAGLVGACMLSLIFPERDANDILELVQFGYSTRAGAKNMPPGLQQSPQTESQREFVRMFVDQRQRHHFFFTKPTKLSMAIETGEF</sequence>
<reference evidence="4" key="1">
    <citation type="submission" date="2023-08" db="EMBL/GenBank/DDBJ databases">
        <authorList>
            <person name="Audoor S."/>
            <person name="Bilcke G."/>
        </authorList>
    </citation>
    <scope>NUCLEOTIDE SEQUENCE</scope>
</reference>
<name>A0AAD2JMU1_9STRA</name>
<dbReference type="InterPro" id="IPR057023">
    <property type="entry name" value="PTP-SAK"/>
</dbReference>
<dbReference type="GO" id="GO:0016791">
    <property type="term" value="F:phosphatase activity"/>
    <property type="evidence" value="ECO:0007669"/>
    <property type="project" value="UniProtKB-ARBA"/>
</dbReference>
<dbReference type="InterPro" id="IPR029021">
    <property type="entry name" value="Prot-tyrosine_phosphatase-like"/>
</dbReference>
<dbReference type="Gene3D" id="3.90.190.10">
    <property type="entry name" value="Protein tyrosine phosphatase superfamily"/>
    <property type="match status" value="1"/>
</dbReference>
<evidence type="ECO:0000256" key="1">
    <source>
        <dbReference type="ARBA" id="ARBA00022801"/>
    </source>
</evidence>
<evidence type="ECO:0000313" key="4">
    <source>
        <dbReference type="EMBL" id="CAJ1964973.1"/>
    </source>
</evidence>
<comment type="caution">
    <text evidence="4">The sequence shown here is derived from an EMBL/GenBank/DDBJ whole genome shotgun (WGS) entry which is preliminary data.</text>
</comment>
<dbReference type="PROSITE" id="PS50056">
    <property type="entry name" value="TYR_PHOSPHATASE_2"/>
    <property type="match status" value="1"/>
</dbReference>
<evidence type="ECO:0000259" key="3">
    <source>
        <dbReference type="PROSITE" id="PS50056"/>
    </source>
</evidence>
<evidence type="ECO:0000313" key="5">
    <source>
        <dbReference type="Proteomes" id="UP001295423"/>
    </source>
</evidence>
<keyword evidence="5" id="KW-1185">Reference proteome</keyword>
<evidence type="ECO:0000256" key="2">
    <source>
        <dbReference type="SAM" id="SignalP"/>
    </source>
</evidence>
<keyword evidence="1" id="KW-0378">Hydrolase</keyword>
<accession>A0AAD2JMU1</accession>
<gene>
    <name evidence="4" type="ORF">CYCCA115_LOCUS20886</name>
</gene>
<protein>
    <recommendedName>
        <fullName evidence="3">Tyrosine specific protein phosphatases domain-containing protein</fullName>
    </recommendedName>
</protein>
<dbReference type="InterPro" id="IPR000387">
    <property type="entry name" value="Tyr_Pase_dom"/>
</dbReference>
<dbReference type="AlphaFoldDB" id="A0AAD2JMU1"/>
<organism evidence="4 5">
    <name type="scientific">Cylindrotheca closterium</name>
    <dbReference type="NCBI Taxonomy" id="2856"/>
    <lineage>
        <taxon>Eukaryota</taxon>
        <taxon>Sar</taxon>
        <taxon>Stramenopiles</taxon>
        <taxon>Ochrophyta</taxon>
        <taxon>Bacillariophyta</taxon>
        <taxon>Bacillariophyceae</taxon>
        <taxon>Bacillariophycidae</taxon>
        <taxon>Bacillariales</taxon>
        <taxon>Bacillariaceae</taxon>
        <taxon>Cylindrotheca</taxon>
    </lineage>
</organism>
<feature type="chain" id="PRO_5042162591" description="Tyrosine specific protein phosphatases domain-containing protein" evidence="2">
    <location>
        <begin position="30"/>
        <end position="298"/>
    </location>
</feature>
<dbReference type="Pfam" id="PF22784">
    <property type="entry name" value="PTP-SAK"/>
    <property type="match status" value="1"/>
</dbReference>
<dbReference type="EMBL" id="CAKOGP040002202">
    <property type="protein sequence ID" value="CAJ1964973.1"/>
    <property type="molecule type" value="Genomic_DNA"/>
</dbReference>